<evidence type="ECO:0000259" key="6">
    <source>
        <dbReference type="SMART" id="SM00701"/>
    </source>
</evidence>
<dbReference type="GO" id="GO:0008270">
    <property type="term" value="F:zinc ion binding"/>
    <property type="evidence" value="ECO:0007669"/>
    <property type="project" value="InterPro"/>
</dbReference>
<keyword evidence="8" id="KW-1185">Reference proteome</keyword>
<dbReference type="FunFam" id="3.40.80.10:FF:000001">
    <property type="entry name" value="Peptidoglycan recognition protein 1"/>
    <property type="match status" value="1"/>
</dbReference>
<name>A0AA38J1H7_9CUCU</name>
<dbReference type="GO" id="GO:0008745">
    <property type="term" value="F:N-acetylmuramoyl-L-alanine amidase activity"/>
    <property type="evidence" value="ECO:0007669"/>
    <property type="project" value="InterPro"/>
</dbReference>
<feature type="domain" description="Peptidoglycan recognition protein family" evidence="6">
    <location>
        <begin position="158"/>
        <end position="303"/>
    </location>
</feature>
<dbReference type="AlphaFoldDB" id="A0AA38J1H7"/>
<comment type="function">
    <text evidence="4">Peptidoglycan-recognition protein probably involved in innate immunity by binding to peptidoglycans (PGN) of bacteria and activating the prophenoloxidase (proPO) cascade immune response. Binds to 1,3-beta-D-glucan and PGN.</text>
</comment>
<reference evidence="7" key="1">
    <citation type="journal article" date="2023" name="G3 (Bethesda)">
        <title>Whole genome assemblies of Zophobas morio and Tenebrio molitor.</title>
        <authorList>
            <person name="Kaur S."/>
            <person name="Stinson S.A."/>
            <person name="diCenzo G.C."/>
        </authorList>
    </citation>
    <scope>NUCLEOTIDE SEQUENCE</scope>
    <source>
        <strain evidence="7">QUZm001</strain>
    </source>
</reference>
<proteinExistence type="inferred from homology"/>
<dbReference type="SMART" id="SM00644">
    <property type="entry name" value="Ami_2"/>
    <property type="match status" value="1"/>
</dbReference>
<dbReference type="Proteomes" id="UP001168821">
    <property type="component" value="Unassembled WGS sequence"/>
</dbReference>
<evidence type="ECO:0000259" key="5">
    <source>
        <dbReference type="SMART" id="SM00644"/>
    </source>
</evidence>
<dbReference type="InterPro" id="IPR036505">
    <property type="entry name" value="Amidase/PGRP_sf"/>
</dbReference>
<dbReference type="InterPro" id="IPR006619">
    <property type="entry name" value="PGRP_domain_met/bac"/>
</dbReference>
<dbReference type="GO" id="GO:0045087">
    <property type="term" value="P:innate immune response"/>
    <property type="evidence" value="ECO:0007669"/>
    <property type="project" value="UniProtKB-KW"/>
</dbReference>
<dbReference type="Gene3D" id="3.40.80.10">
    <property type="entry name" value="Peptidoglycan recognition protein-like"/>
    <property type="match status" value="1"/>
</dbReference>
<organism evidence="7 8">
    <name type="scientific">Zophobas morio</name>
    <dbReference type="NCBI Taxonomy" id="2755281"/>
    <lineage>
        <taxon>Eukaryota</taxon>
        <taxon>Metazoa</taxon>
        <taxon>Ecdysozoa</taxon>
        <taxon>Arthropoda</taxon>
        <taxon>Hexapoda</taxon>
        <taxon>Insecta</taxon>
        <taxon>Pterygota</taxon>
        <taxon>Neoptera</taxon>
        <taxon>Endopterygota</taxon>
        <taxon>Coleoptera</taxon>
        <taxon>Polyphaga</taxon>
        <taxon>Cucujiformia</taxon>
        <taxon>Tenebrionidae</taxon>
        <taxon>Zophobas</taxon>
    </lineage>
</organism>
<evidence type="ECO:0000256" key="4">
    <source>
        <dbReference type="ARBA" id="ARBA00057187"/>
    </source>
</evidence>
<dbReference type="GO" id="GO:0009253">
    <property type="term" value="P:peptidoglycan catabolic process"/>
    <property type="evidence" value="ECO:0007669"/>
    <property type="project" value="InterPro"/>
</dbReference>
<protein>
    <recommendedName>
        <fullName evidence="9">Peptidoglycan-recognition protein LE</fullName>
    </recommendedName>
</protein>
<comment type="caution">
    <text evidence="7">The sequence shown here is derived from an EMBL/GenBank/DDBJ whole genome shotgun (WGS) entry which is preliminary data.</text>
</comment>
<keyword evidence="3" id="KW-0391">Immunity</keyword>
<evidence type="ECO:0000313" key="7">
    <source>
        <dbReference type="EMBL" id="KAJ3663777.1"/>
    </source>
</evidence>
<evidence type="ECO:0000313" key="8">
    <source>
        <dbReference type="Proteomes" id="UP001168821"/>
    </source>
</evidence>
<dbReference type="InterPro" id="IPR002502">
    <property type="entry name" value="Amidase_domain"/>
</dbReference>
<evidence type="ECO:0008006" key="9">
    <source>
        <dbReference type="Google" id="ProtNLM"/>
    </source>
</evidence>
<dbReference type="SUPFAM" id="SSF55846">
    <property type="entry name" value="N-acetylmuramoyl-L-alanine amidase-like"/>
    <property type="match status" value="1"/>
</dbReference>
<evidence type="ECO:0000256" key="2">
    <source>
        <dbReference type="ARBA" id="ARBA00022588"/>
    </source>
</evidence>
<gene>
    <name evidence="7" type="ORF">Zmor_008004</name>
</gene>
<accession>A0AA38J1H7</accession>
<sequence>MASDTISDVKKIEVVCKNCHRAINGEDNEYSEQKIDKCRQWLNSCGDLSSAESLSCCSYSDFPADDSTFDDNELIVASENVHISDKVLATTGENSITWDDITNNKPNHHKNIQIYKSQNVHVGNITHIHGPVYVNQYASTINQNILINNNNNNNKKIFPIVPRRTWLAQPPLEPSDVKYFTEPRKLVIINHSASEEAYTQTENNLLIRLIQQFHVESRKWNDIGYNFLAGADGSIYEGRGWDVIGAHTLAYNSVSIGICFVGCYIKTLPPDFVLKRVQELIKYGVEIGAIAEDYSLLGYCQCWSSESPGSRLFEELKTWERWDGSISVANPSPLMIT</sequence>
<dbReference type="InterPro" id="IPR015510">
    <property type="entry name" value="PGRP"/>
</dbReference>
<comment type="similarity">
    <text evidence="1">Belongs to the N-acetylmuramoyl-L-alanine amidase 2 family.</text>
</comment>
<dbReference type="Pfam" id="PF01510">
    <property type="entry name" value="Amidase_2"/>
    <property type="match status" value="1"/>
</dbReference>
<keyword evidence="2" id="KW-0399">Innate immunity</keyword>
<evidence type="ECO:0000256" key="1">
    <source>
        <dbReference type="ARBA" id="ARBA00007553"/>
    </source>
</evidence>
<dbReference type="EMBL" id="JALNTZ010000002">
    <property type="protein sequence ID" value="KAJ3663777.1"/>
    <property type="molecule type" value="Genomic_DNA"/>
</dbReference>
<dbReference type="CDD" id="cd06583">
    <property type="entry name" value="PGRP"/>
    <property type="match status" value="1"/>
</dbReference>
<evidence type="ECO:0000256" key="3">
    <source>
        <dbReference type="ARBA" id="ARBA00022859"/>
    </source>
</evidence>
<dbReference type="SMART" id="SM00701">
    <property type="entry name" value="PGRP"/>
    <property type="match status" value="1"/>
</dbReference>
<dbReference type="PANTHER" id="PTHR11022:SF41">
    <property type="entry name" value="PEPTIDOGLYCAN-RECOGNITION PROTEIN LC-RELATED"/>
    <property type="match status" value="1"/>
</dbReference>
<dbReference type="PANTHER" id="PTHR11022">
    <property type="entry name" value="PEPTIDOGLYCAN RECOGNITION PROTEIN"/>
    <property type="match status" value="1"/>
</dbReference>
<feature type="domain" description="N-acetylmuramoyl-L-alanine amidase" evidence="5">
    <location>
        <begin position="172"/>
        <end position="309"/>
    </location>
</feature>